<evidence type="ECO:0000313" key="10">
    <source>
        <dbReference type="Proteomes" id="UP000019141"/>
    </source>
</evidence>
<dbReference type="PROSITE" id="PS50893">
    <property type="entry name" value="ABC_TRANSPORTER_2"/>
    <property type="match status" value="1"/>
</dbReference>
<organism evidence="9 10">
    <name type="scientific">Entotheonella factor</name>
    <dbReference type="NCBI Taxonomy" id="1429438"/>
    <lineage>
        <taxon>Bacteria</taxon>
        <taxon>Pseudomonadati</taxon>
        <taxon>Nitrospinota/Tectimicrobiota group</taxon>
        <taxon>Candidatus Tectimicrobiota</taxon>
        <taxon>Candidatus Entotheonellia</taxon>
        <taxon>Candidatus Entotheonellales</taxon>
        <taxon>Candidatus Entotheonellaceae</taxon>
        <taxon>Candidatus Entotheonella</taxon>
    </lineage>
</organism>
<feature type="transmembrane region" description="Helical" evidence="7">
    <location>
        <begin position="317"/>
        <end position="339"/>
    </location>
</feature>
<keyword evidence="2 7" id="KW-0812">Transmembrane</keyword>
<name>W4L4T9_ENTF1</name>
<evidence type="ECO:0000313" key="9">
    <source>
        <dbReference type="EMBL" id="ETW93123.1"/>
    </source>
</evidence>
<dbReference type="HOGENOM" id="CLU_388783_0_0_7"/>
<dbReference type="Gene3D" id="1.20.1560.10">
    <property type="entry name" value="ABC transporter type 1, transmembrane domain"/>
    <property type="match status" value="1"/>
</dbReference>
<dbReference type="GO" id="GO:0016887">
    <property type="term" value="F:ATP hydrolysis activity"/>
    <property type="evidence" value="ECO:0007669"/>
    <property type="project" value="InterPro"/>
</dbReference>
<dbReference type="InterPro" id="IPR017871">
    <property type="entry name" value="ABC_transporter-like_CS"/>
</dbReference>
<dbReference type="AlphaFoldDB" id="W4L4T9"/>
<dbReference type="GO" id="GO:0005886">
    <property type="term" value="C:plasma membrane"/>
    <property type="evidence" value="ECO:0007669"/>
    <property type="project" value="UniProtKB-SubCell"/>
</dbReference>
<keyword evidence="3" id="KW-0547">Nucleotide-binding</keyword>
<sequence>MKLKAKASHGLFPSSVELEAWSWPLSEIGEALVELAYRSGLSTERVAGIPPMPQPVDEETMTQWLHLASSPCEVEMEPVETTYGEVENMLQSVAPALLYVPEIEEGGEARVVALLRSGRWRLRVIGPDRLIYRVAPVALRDAWCAAVDREYGPALADLLQAVDLSERRQVQARRAILGVQLGGMPMRGCWMMRRAPHAALLQQSQETRLPGLGLVFIASHSAALLFTLIGWRLMGHAAIHERFVPGWLWGWALLVLTAMVFQALAALTQGWLAIGVGSLLKRRLLFGSLQLQPEEIRHQGIGQFLGRILEIETVSQVAAAGGFGVLLSGLQLLAALGLLSLGAGGGILASAFGIWSVVVGLLLWRDLKLHEIWAQMYRDMTNDLVERMVGHRTRLAQEASEHWHDDEDALLSQYLDQTARVDRLQVLIQAVLPHGWLVVGLIGLIPVMLGPPPSLVGLAISLGGIMLANQALTQLVAGAPSLVMAVVAWKQLQPLHEAAKRPMEATTVEGGQLAAGLRAEPGEAIIRARGLSFRYREQGRYVLQDCHVDIRSGDRLLLEGGSGGGKSTLAALLSGLRQSSGGILLFRGYDRMTLGGATWRRQVVSVPQFHENHVFTGTLAFNVLMGRRWPPDIEDMIEAEAVCRQLGLGDLLERMPAGMQQMVGESGWRLSHGERSRIFIARALLQGAELMILDESFAALDPATLEQALNYVFERSPTLLVIAHP</sequence>
<dbReference type="EMBL" id="AZHW01001302">
    <property type="protein sequence ID" value="ETW93123.1"/>
    <property type="molecule type" value="Genomic_DNA"/>
</dbReference>
<keyword evidence="5 7" id="KW-1133">Transmembrane helix</keyword>
<dbReference type="InterPro" id="IPR027417">
    <property type="entry name" value="P-loop_NTPase"/>
</dbReference>
<evidence type="ECO:0000256" key="7">
    <source>
        <dbReference type="SAM" id="Phobius"/>
    </source>
</evidence>
<dbReference type="InterPro" id="IPR039421">
    <property type="entry name" value="Type_1_exporter"/>
</dbReference>
<feature type="transmembrane region" description="Helical" evidence="7">
    <location>
        <begin position="211"/>
        <end position="231"/>
    </location>
</feature>
<evidence type="ECO:0000256" key="5">
    <source>
        <dbReference type="ARBA" id="ARBA00022989"/>
    </source>
</evidence>
<accession>W4L4T9</accession>
<evidence type="ECO:0000256" key="3">
    <source>
        <dbReference type="ARBA" id="ARBA00022741"/>
    </source>
</evidence>
<evidence type="ECO:0000256" key="6">
    <source>
        <dbReference type="ARBA" id="ARBA00023136"/>
    </source>
</evidence>
<dbReference type="SUPFAM" id="SSF52540">
    <property type="entry name" value="P-loop containing nucleoside triphosphate hydrolases"/>
    <property type="match status" value="1"/>
</dbReference>
<dbReference type="PANTHER" id="PTHR24221">
    <property type="entry name" value="ATP-BINDING CASSETTE SUB-FAMILY B"/>
    <property type="match status" value="1"/>
</dbReference>
<dbReference type="Pfam" id="PF00005">
    <property type="entry name" value="ABC_tran"/>
    <property type="match status" value="1"/>
</dbReference>
<dbReference type="SUPFAM" id="SSF90123">
    <property type="entry name" value="ABC transporter transmembrane region"/>
    <property type="match status" value="1"/>
</dbReference>
<proteinExistence type="predicted"/>
<feature type="domain" description="ABC transporter" evidence="8">
    <location>
        <begin position="526"/>
        <end position="724"/>
    </location>
</feature>
<comment type="caution">
    <text evidence="9">The sequence shown here is derived from an EMBL/GenBank/DDBJ whole genome shotgun (WGS) entry which is preliminary data.</text>
</comment>
<reference evidence="9 10" key="1">
    <citation type="journal article" date="2014" name="Nature">
        <title>An environmental bacterial taxon with a large and distinct metabolic repertoire.</title>
        <authorList>
            <person name="Wilson M.C."/>
            <person name="Mori T."/>
            <person name="Ruckert C."/>
            <person name="Uria A.R."/>
            <person name="Helf M.J."/>
            <person name="Takada K."/>
            <person name="Gernert C."/>
            <person name="Steffens U.A."/>
            <person name="Heycke N."/>
            <person name="Schmitt S."/>
            <person name="Rinke C."/>
            <person name="Helfrich E.J."/>
            <person name="Brachmann A.O."/>
            <person name="Gurgui C."/>
            <person name="Wakimoto T."/>
            <person name="Kracht M."/>
            <person name="Crusemann M."/>
            <person name="Hentschel U."/>
            <person name="Abe I."/>
            <person name="Matsunaga S."/>
            <person name="Kalinowski J."/>
            <person name="Takeyama H."/>
            <person name="Piel J."/>
        </authorList>
    </citation>
    <scope>NUCLEOTIDE SEQUENCE [LARGE SCALE GENOMIC DNA]</scope>
    <source>
        <strain evidence="10">TSY1</strain>
    </source>
</reference>
<protein>
    <recommendedName>
        <fullName evidence="8">ABC transporter domain-containing protein</fullName>
    </recommendedName>
</protein>
<feature type="transmembrane region" description="Helical" evidence="7">
    <location>
        <begin position="251"/>
        <end position="274"/>
    </location>
</feature>
<evidence type="ECO:0000256" key="4">
    <source>
        <dbReference type="ARBA" id="ARBA00022840"/>
    </source>
</evidence>
<dbReference type="PROSITE" id="PS00211">
    <property type="entry name" value="ABC_TRANSPORTER_1"/>
    <property type="match status" value="1"/>
</dbReference>
<evidence type="ECO:0000259" key="8">
    <source>
        <dbReference type="PROSITE" id="PS50893"/>
    </source>
</evidence>
<evidence type="ECO:0000256" key="1">
    <source>
        <dbReference type="ARBA" id="ARBA00004651"/>
    </source>
</evidence>
<dbReference type="InterPro" id="IPR036640">
    <property type="entry name" value="ABC1_TM_sf"/>
</dbReference>
<keyword evidence="10" id="KW-1185">Reference proteome</keyword>
<keyword evidence="6 7" id="KW-0472">Membrane</keyword>
<feature type="transmembrane region" description="Helical" evidence="7">
    <location>
        <begin position="426"/>
        <end position="449"/>
    </location>
</feature>
<comment type="subcellular location">
    <subcellularLocation>
        <location evidence="1">Cell membrane</location>
        <topology evidence="1">Multi-pass membrane protein</topology>
    </subcellularLocation>
</comment>
<gene>
    <name evidence="9" type="ORF">ETSY1_40590</name>
</gene>
<feature type="transmembrane region" description="Helical" evidence="7">
    <location>
        <begin position="345"/>
        <end position="364"/>
    </location>
</feature>
<dbReference type="PANTHER" id="PTHR24221:SF654">
    <property type="entry name" value="ATP-BINDING CASSETTE SUB-FAMILY B MEMBER 6"/>
    <property type="match status" value="1"/>
</dbReference>
<dbReference type="Proteomes" id="UP000019141">
    <property type="component" value="Unassembled WGS sequence"/>
</dbReference>
<dbReference type="GO" id="GO:0005524">
    <property type="term" value="F:ATP binding"/>
    <property type="evidence" value="ECO:0007669"/>
    <property type="project" value="UniProtKB-KW"/>
</dbReference>
<dbReference type="InterPro" id="IPR003439">
    <property type="entry name" value="ABC_transporter-like_ATP-bd"/>
</dbReference>
<dbReference type="Gene3D" id="3.40.50.300">
    <property type="entry name" value="P-loop containing nucleotide triphosphate hydrolases"/>
    <property type="match status" value="1"/>
</dbReference>
<dbReference type="GO" id="GO:0034040">
    <property type="term" value="F:ATPase-coupled lipid transmembrane transporter activity"/>
    <property type="evidence" value="ECO:0007669"/>
    <property type="project" value="TreeGrafter"/>
</dbReference>
<keyword evidence="4" id="KW-0067">ATP-binding</keyword>
<evidence type="ECO:0000256" key="2">
    <source>
        <dbReference type="ARBA" id="ARBA00022692"/>
    </source>
</evidence>